<dbReference type="Proteomes" id="UP000008062">
    <property type="component" value="Chromosome 4"/>
</dbReference>
<dbReference type="GO" id="GO:0000727">
    <property type="term" value="P:double-strand break repair via break-induced replication"/>
    <property type="evidence" value="ECO:0007669"/>
    <property type="project" value="TreeGrafter"/>
</dbReference>
<dbReference type="InterPro" id="IPR003874">
    <property type="entry name" value="CDC45"/>
</dbReference>
<comment type="subcellular location">
    <subcellularLocation>
        <location evidence="1">Nucleus</location>
    </subcellularLocation>
</comment>
<evidence type="ECO:0000256" key="6">
    <source>
        <dbReference type="SAM" id="MobiDB-lite"/>
    </source>
</evidence>
<evidence type="ECO:0000313" key="7">
    <source>
        <dbReference type="EMBL" id="EGP88006.1"/>
    </source>
</evidence>
<feature type="compositionally biased region" description="Acidic residues" evidence="6">
    <location>
        <begin position="231"/>
        <end position="244"/>
    </location>
</feature>
<dbReference type="PANTHER" id="PTHR10507">
    <property type="entry name" value="CDC45-RELATED PROTEIN"/>
    <property type="match status" value="1"/>
</dbReference>
<evidence type="ECO:0000256" key="1">
    <source>
        <dbReference type="ARBA" id="ARBA00004123"/>
    </source>
</evidence>
<evidence type="ECO:0000256" key="4">
    <source>
        <dbReference type="ARBA" id="ARBA00023242"/>
    </source>
</evidence>
<feature type="region of interest" description="Disordered" evidence="6">
    <location>
        <begin position="192"/>
        <end position="297"/>
    </location>
</feature>
<feature type="region of interest" description="Disordered" evidence="6">
    <location>
        <begin position="890"/>
        <end position="909"/>
    </location>
</feature>
<dbReference type="KEGG" id="ztr:MYCGRDRAFT_109152"/>
<keyword evidence="5" id="KW-0131">Cell cycle</keyword>
<dbReference type="FunCoup" id="F9X8J2">
    <property type="interactions" value="613"/>
</dbReference>
<keyword evidence="4" id="KW-0539">Nucleus</keyword>
<dbReference type="OMA" id="EDCFMEA"/>
<evidence type="ECO:0008006" key="9">
    <source>
        <dbReference type="Google" id="ProtNLM"/>
    </source>
</evidence>
<feature type="compositionally biased region" description="Basic and acidic residues" evidence="6">
    <location>
        <begin position="727"/>
        <end position="760"/>
    </location>
</feature>
<feature type="region of interest" description="Disordered" evidence="6">
    <location>
        <begin position="718"/>
        <end position="812"/>
    </location>
</feature>
<evidence type="ECO:0000313" key="8">
    <source>
        <dbReference type="Proteomes" id="UP000008062"/>
    </source>
</evidence>
<keyword evidence="3" id="KW-0235">DNA replication</keyword>
<dbReference type="GO" id="GO:0003682">
    <property type="term" value="F:chromatin binding"/>
    <property type="evidence" value="ECO:0007669"/>
    <property type="project" value="TreeGrafter"/>
</dbReference>
<accession>F9X8J2</accession>
<feature type="compositionally biased region" description="Acidic residues" evidence="6">
    <location>
        <begin position="192"/>
        <end position="207"/>
    </location>
</feature>
<name>F9X8J2_ZYMTI</name>
<dbReference type="GO" id="GO:0006270">
    <property type="term" value="P:DNA replication initiation"/>
    <property type="evidence" value="ECO:0007669"/>
    <property type="project" value="InterPro"/>
</dbReference>
<dbReference type="Pfam" id="PF02724">
    <property type="entry name" value="CDC45"/>
    <property type="match status" value="1"/>
</dbReference>
<protein>
    <recommendedName>
        <fullName evidence="9">CDC45-like protein</fullName>
    </recommendedName>
</protein>
<evidence type="ECO:0000256" key="2">
    <source>
        <dbReference type="ARBA" id="ARBA00010727"/>
    </source>
</evidence>
<dbReference type="eggNOG" id="KOG2475">
    <property type="taxonomic scope" value="Eukaryota"/>
</dbReference>
<evidence type="ECO:0000256" key="5">
    <source>
        <dbReference type="ARBA" id="ARBA00023306"/>
    </source>
</evidence>
<dbReference type="STRING" id="336722.F9X8J2"/>
<organism evidence="7 8">
    <name type="scientific">Zymoseptoria tritici (strain CBS 115943 / IPO323)</name>
    <name type="common">Speckled leaf blotch fungus</name>
    <name type="synonym">Septoria tritici</name>
    <dbReference type="NCBI Taxonomy" id="336722"/>
    <lineage>
        <taxon>Eukaryota</taxon>
        <taxon>Fungi</taxon>
        <taxon>Dikarya</taxon>
        <taxon>Ascomycota</taxon>
        <taxon>Pezizomycotina</taxon>
        <taxon>Dothideomycetes</taxon>
        <taxon>Dothideomycetidae</taxon>
        <taxon>Mycosphaerellales</taxon>
        <taxon>Mycosphaerellaceae</taxon>
        <taxon>Zymoseptoria</taxon>
    </lineage>
</organism>
<keyword evidence="8" id="KW-1185">Reference proteome</keyword>
<dbReference type="RefSeq" id="XP_003853030.1">
    <property type="nucleotide sequence ID" value="XM_003852982.1"/>
</dbReference>
<feature type="compositionally biased region" description="Low complexity" evidence="6">
    <location>
        <begin position="257"/>
        <end position="271"/>
    </location>
</feature>
<dbReference type="GO" id="GO:0031261">
    <property type="term" value="C:DNA replication preinitiation complex"/>
    <property type="evidence" value="ECO:0007669"/>
    <property type="project" value="TreeGrafter"/>
</dbReference>
<dbReference type="GeneID" id="13400198"/>
<dbReference type="InParanoid" id="F9X8J2"/>
<proteinExistence type="inferred from homology"/>
<dbReference type="HOGENOM" id="CLU_005871_3_0_1"/>
<gene>
    <name evidence="7" type="ORF">MYCGRDRAFT_109152</name>
</gene>
<evidence type="ECO:0000256" key="3">
    <source>
        <dbReference type="ARBA" id="ARBA00022705"/>
    </source>
</evidence>
<feature type="compositionally biased region" description="Basic and acidic residues" evidence="6">
    <location>
        <begin position="208"/>
        <end position="218"/>
    </location>
</feature>
<dbReference type="GO" id="GO:1902977">
    <property type="term" value="P:mitotic DNA replication preinitiation complex assembly"/>
    <property type="evidence" value="ECO:0007669"/>
    <property type="project" value="TreeGrafter"/>
</dbReference>
<dbReference type="GO" id="GO:0003697">
    <property type="term" value="F:single-stranded DNA binding"/>
    <property type="evidence" value="ECO:0007669"/>
    <property type="project" value="TreeGrafter"/>
</dbReference>
<comment type="similarity">
    <text evidence="2">Belongs to the CDC45 family.</text>
</comment>
<dbReference type="OrthoDB" id="10258882at2759"/>
<feature type="region of interest" description="Disordered" evidence="6">
    <location>
        <begin position="561"/>
        <end position="587"/>
    </location>
</feature>
<dbReference type="AlphaFoldDB" id="F9X8J2"/>
<dbReference type="PANTHER" id="PTHR10507:SF0">
    <property type="entry name" value="CELL DIVISION CONTROL PROTEIN 45 HOMOLOG"/>
    <property type="match status" value="1"/>
</dbReference>
<feature type="compositionally biased region" description="Acidic residues" evidence="6">
    <location>
        <begin position="774"/>
        <end position="802"/>
    </location>
</feature>
<dbReference type="GO" id="GO:0003688">
    <property type="term" value="F:DNA replication origin binding"/>
    <property type="evidence" value="ECO:0007669"/>
    <property type="project" value="TreeGrafter"/>
</dbReference>
<reference evidence="7 8" key="1">
    <citation type="journal article" date="2011" name="PLoS Genet.">
        <title>Finished genome of the fungal wheat pathogen Mycosphaerella graminicola reveals dispensome structure, chromosome plasticity, and stealth pathogenesis.</title>
        <authorList>
            <person name="Goodwin S.B."/>
            <person name="Ben M'barek S."/>
            <person name="Dhillon B."/>
            <person name="Wittenberg A.H.J."/>
            <person name="Crane C.F."/>
            <person name="Hane J.K."/>
            <person name="Foster A.J."/>
            <person name="Van der Lee T.A.J."/>
            <person name="Grimwood J."/>
            <person name="Aerts A."/>
            <person name="Antoniw J."/>
            <person name="Bailey A."/>
            <person name="Bluhm B."/>
            <person name="Bowler J."/>
            <person name="Bristow J."/>
            <person name="van der Burgt A."/>
            <person name="Canto-Canche B."/>
            <person name="Churchill A.C.L."/>
            <person name="Conde-Ferraez L."/>
            <person name="Cools H.J."/>
            <person name="Coutinho P.M."/>
            <person name="Csukai M."/>
            <person name="Dehal P."/>
            <person name="De Wit P."/>
            <person name="Donzelli B."/>
            <person name="van de Geest H.C."/>
            <person name="van Ham R.C.H.J."/>
            <person name="Hammond-Kosack K.E."/>
            <person name="Henrissat B."/>
            <person name="Kilian A."/>
            <person name="Kobayashi A.K."/>
            <person name="Koopmann E."/>
            <person name="Kourmpetis Y."/>
            <person name="Kuzniar A."/>
            <person name="Lindquist E."/>
            <person name="Lombard V."/>
            <person name="Maliepaard C."/>
            <person name="Martins N."/>
            <person name="Mehrabi R."/>
            <person name="Nap J.P.H."/>
            <person name="Ponomarenko A."/>
            <person name="Rudd J.J."/>
            <person name="Salamov A."/>
            <person name="Schmutz J."/>
            <person name="Schouten H.J."/>
            <person name="Shapiro H."/>
            <person name="Stergiopoulos I."/>
            <person name="Torriani S.F.F."/>
            <person name="Tu H."/>
            <person name="de Vries R.P."/>
            <person name="Waalwijk C."/>
            <person name="Ware S.B."/>
            <person name="Wiebenga A."/>
            <person name="Zwiers L.-H."/>
            <person name="Oliver R.P."/>
            <person name="Grigoriev I.V."/>
            <person name="Kema G.H.J."/>
        </authorList>
    </citation>
    <scope>NUCLEOTIDE SEQUENCE [LARGE SCALE GENOMIC DNA]</scope>
    <source>
        <strain evidence="8">CBS 115943 / IPO323</strain>
    </source>
</reference>
<sequence>MYLPRQQIAQLYIHLTRSTHPSSAPVLILTSLTVDSLCATRILASLLKRDFIPHTIVPVAGYSDLQRAGLEQVVPLSRPAGGDGGLVVCLGLGGAVALEEVLGLEGGESGIEIWVIDSHRPLNLDNVFGNLAAAKQHAIVERPGVREGQILTGYKPGKGGVIIWDDGDLEADLQHEKEAYFALQDMPEITEDDLLHDDDDDDDEEEENRPVDSDEAKDSPGSGQKRKRDDSLDDSDSESSDLDEEQGRARRRRRSNSRSSIPIPSSPGGNPLSAQVDINSTPPPIASSPPKRKELSTKQLRKQLLKLRRKHEATLDKYYDLGTHAAEPVSSMLYSLASELGREDNELLWLAIVGVSSMTTSPSGPGKRANQIRLVLQDEVRRLNPIPDSELQRSQSVEAIIPTTARSPTDTSIRLSPEPRFLLIRHWSLYDSMLHSPYLATRLHVWSDVGKKRLHKLLAKMGVSLQEAGKGYLHMDSELKRTLRKRILKFAEQYNLDGLVPGDNGRGGMEGWGFVRSWGWRGTLSAEDVAVVVGAILEVGIDTDITSSFILGARSAPEPTYNARVRTLPTPPHSSDDGQEQDTSAPDVPDYVTRRFFRAYDSLAPGKGLATMLENLPAAQNLYKAILRMGSALINKRQIRHLRAFRMAVVKEGPDVPLFTHPGALVRLAAWVGEAVAVLEGEKGRRANKRHNEALVLGALDESRGVYVVVGTGGGNGWNGSGKAIRSKAEIKEREEKKKRKAADQAARKAEQSRKREEQRRLRKERNAANGLLDSDDESESEVETESEGEETSDSDESDGEEEGGKKKKMQGFNRFGQAFQEVVEETGSRVRIDSFEHSVVEVKKEDLAGFLEALSLKSVTKLTTYKMSLAIGGAGLGILFERVREMLQDSNQGKSKKSKSSKTSRELSARHAGHLPLRMLAHFVLAKQIGDGLVIINLASK</sequence>
<dbReference type="EMBL" id="CM001199">
    <property type="protein sequence ID" value="EGP88006.1"/>
    <property type="molecule type" value="Genomic_DNA"/>
</dbReference>